<dbReference type="AlphaFoldDB" id="A0A8B8A4R6"/>
<sequence length="166" mass="18997">MILILTLSLMLVFVDVRSVPMISPCREPETLNITTILMDAEKQLTLRNVPDGYVDKRRHVKRHDVSCPSRSDILGGRVVRTDLCPTYRETDVDVNRIPQKIVQRRCKCTDCLSVLDSSVTGQAFSRCVPMFQYQMVLRRVGCTGDVYQYRPVMEPFVVGCSCKLFF</sequence>
<dbReference type="GO" id="GO:0005125">
    <property type="term" value="F:cytokine activity"/>
    <property type="evidence" value="ECO:0007669"/>
    <property type="project" value="InterPro"/>
</dbReference>
<organism evidence="6 7">
    <name type="scientific">Crassostrea virginica</name>
    <name type="common">Eastern oyster</name>
    <dbReference type="NCBI Taxonomy" id="6565"/>
    <lineage>
        <taxon>Eukaryota</taxon>
        <taxon>Metazoa</taxon>
        <taxon>Spiralia</taxon>
        <taxon>Lophotrochozoa</taxon>
        <taxon>Mollusca</taxon>
        <taxon>Bivalvia</taxon>
        <taxon>Autobranchia</taxon>
        <taxon>Pteriomorphia</taxon>
        <taxon>Ostreida</taxon>
        <taxon>Ostreoidea</taxon>
        <taxon>Ostreidae</taxon>
        <taxon>Crassostrea</taxon>
    </lineage>
</organism>
<dbReference type="Pfam" id="PF06083">
    <property type="entry name" value="IL17"/>
    <property type="match status" value="1"/>
</dbReference>
<dbReference type="RefSeq" id="XP_022286467.1">
    <property type="nucleotide sequence ID" value="XM_022430759.1"/>
</dbReference>
<evidence type="ECO:0000256" key="3">
    <source>
        <dbReference type="ARBA" id="ARBA00022525"/>
    </source>
</evidence>
<dbReference type="InterPro" id="IPR010345">
    <property type="entry name" value="IL-17_fam"/>
</dbReference>
<reference evidence="7" key="1">
    <citation type="submission" date="2025-08" db="UniProtKB">
        <authorList>
            <consortium name="RefSeq"/>
        </authorList>
    </citation>
    <scope>IDENTIFICATION</scope>
    <source>
        <tissue evidence="7">Whole sample</tissue>
    </source>
</reference>
<dbReference type="KEGG" id="cvn:111099473"/>
<dbReference type="GO" id="GO:0005576">
    <property type="term" value="C:extracellular region"/>
    <property type="evidence" value="ECO:0007669"/>
    <property type="project" value="UniProtKB-SubCell"/>
</dbReference>
<protein>
    <submittedName>
        <fullName evidence="7">Uncharacterized protein LOC111099473</fullName>
    </submittedName>
</protein>
<keyword evidence="3" id="KW-0964">Secreted</keyword>
<keyword evidence="4 5" id="KW-0732">Signal</keyword>
<comment type="subcellular location">
    <subcellularLocation>
        <location evidence="1">Secreted</location>
    </subcellularLocation>
</comment>
<dbReference type="InterPro" id="IPR029034">
    <property type="entry name" value="Cystine-knot_cytokine"/>
</dbReference>
<dbReference type="Proteomes" id="UP000694844">
    <property type="component" value="Chromosome 6"/>
</dbReference>
<dbReference type="OrthoDB" id="6124398at2759"/>
<dbReference type="SUPFAM" id="SSF57501">
    <property type="entry name" value="Cystine-knot cytokines"/>
    <property type="match status" value="1"/>
</dbReference>
<evidence type="ECO:0000256" key="5">
    <source>
        <dbReference type="SAM" id="SignalP"/>
    </source>
</evidence>
<evidence type="ECO:0000256" key="2">
    <source>
        <dbReference type="ARBA" id="ARBA00007236"/>
    </source>
</evidence>
<feature type="signal peptide" evidence="5">
    <location>
        <begin position="1"/>
        <end position="18"/>
    </location>
</feature>
<keyword evidence="6" id="KW-1185">Reference proteome</keyword>
<proteinExistence type="inferred from homology"/>
<accession>A0A8B8A4R6</accession>
<dbReference type="GeneID" id="111099473"/>
<evidence type="ECO:0000256" key="1">
    <source>
        <dbReference type="ARBA" id="ARBA00004613"/>
    </source>
</evidence>
<dbReference type="Gene3D" id="2.10.90.10">
    <property type="entry name" value="Cystine-knot cytokines"/>
    <property type="match status" value="1"/>
</dbReference>
<name>A0A8B8A4R6_CRAVI</name>
<gene>
    <name evidence="7" type="primary">LOC111099473</name>
</gene>
<evidence type="ECO:0000313" key="6">
    <source>
        <dbReference type="Proteomes" id="UP000694844"/>
    </source>
</evidence>
<evidence type="ECO:0000313" key="7">
    <source>
        <dbReference type="RefSeq" id="XP_022286467.1"/>
    </source>
</evidence>
<evidence type="ECO:0000256" key="4">
    <source>
        <dbReference type="ARBA" id="ARBA00022729"/>
    </source>
</evidence>
<comment type="similarity">
    <text evidence="2">Belongs to the IL-17 family.</text>
</comment>
<feature type="chain" id="PRO_5034466044" evidence="5">
    <location>
        <begin position="19"/>
        <end position="166"/>
    </location>
</feature>